<reference evidence="2 3" key="1">
    <citation type="submission" date="2014-09" db="EMBL/GenBank/DDBJ databases">
        <title>A draft genome sequence for Xanthomonas axonopodis pv. vasculorum NCPPB 900.</title>
        <authorList>
            <person name="Harrison J."/>
            <person name="Studholme D.J."/>
        </authorList>
    </citation>
    <scope>NUCLEOTIDE SEQUENCE [LARGE SCALE GENOMIC DNA]</scope>
    <source>
        <strain evidence="2 3">NCPPB 900</strain>
    </source>
</reference>
<sequence length="168" mass="17881">MLSHRANHVQQLFAANQFNRLAFGKLLGVFRVAADADDLHRVCLVMTEQAIHFSHDADADLLTLPLFTLHQRAAAILAQDQVDAAVWAAQAGFFDVVALAAEGVGDQLFELAPAAGSEAFQAAAGVEEAAASARAEVGDQRGEPANAEQHPGQRGEECVRLLGEALRE</sequence>
<organism evidence="2 3">
    <name type="scientific">Xanthomonas axonopodis pv. vasculorum</name>
    <dbReference type="NCBI Taxonomy" id="325777"/>
    <lineage>
        <taxon>Bacteria</taxon>
        <taxon>Pseudomonadati</taxon>
        <taxon>Pseudomonadota</taxon>
        <taxon>Gammaproteobacteria</taxon>
        <taxon>Lysobacterales</taxon>
        <taxon>Lysobacteraceae</taxon>
        <taxon>Xanthomonas</taxon>
    </lineage>
</organism>
<evidence type="ECO:0000256" key="1">
    <source>
        <dbReference type="SAM" id="MobiDB-lite"/>
    </source>
</evidence>
<dbReference type="Proteomes" id="UP000028012">
    <property type="component" value="Unassembled WGS sequence"/>
</dbReference>
<dbReference type="HOGENOM" id="CLU_1585810_0_0_6"/>
<protein>
    <submittedName>
        <fullName evidence="2">Uncharacterized protein</fullName>
    </submittedName>
</protein>
<proteinExistence type="predicted"/>
<comment type="caution">
    <text evidence="2">The sequence shown here is derived from an EMBL/GenBank/DDBJ whole genome shotgun (WGS) entry which is preliminary data.</text>
</comment>
<gene>
    <name evidence="2" type="ORF">GW15_0221040</name>
</gene>
<name>A0A098PXK3_9XANT</name>
<dbReference type="EMBL" id="JPHD02000133">
    <property type="protein sequence ID" value="KGE50442.1"/>
    <property type="molecule type" value="Genomic_DNA"/>
</dbReference>
<dbReference type="AlphaFoldDB" id="A0A098PXK3"/>
<evidence type="ECO:0000313" key="3">
    <source>
        <dbReference type="Proteomes" id="UP000028012"/>
    </source>
</evidence>
<evidence type="ECO:0000313" key="2">
    <source>
        <dbReference type="EMBL" id="KGE50442.1"/>
    </source>
</evidence>
<feature type="region of interest" description="Disordered" evidence="1">
    <location>
        <begin position="131"/>
        <end position="156"/>
    </location>
</feature>
<accession>A0A098PXK3</accession>